<keyword evidence="1 3" id="KW-0597">Phosphoprotein</keyword>
<dbReference type="Pfam" id="PF00072">
    <property type="entry name" value="Response_reg"/>
    <property type="match status" value="1"/>
</dbReference>
<dbReference type="SUPFAM" id="SSF52172">
    <property type="entry name" value="CheY-like"/>
    <property type="match status" value="1"/>
</dbReference>
<evidence type="ECO:0000259" key="5">
    <source>
        <dbReference type="PROSITE" id="PS50110"/>
    </source>
</evidence>
<feature type="region of interest" description="Disordered" evidence="4">
    <location>
        <begin position="89"/>
        <end position="148"/>
    </location>
</feature>
<sequence>MDLNMPRMDGLDATRKILASKEADSHRPYIVCLTANAMTEDRTRCLEAGADGYVSKPILVPDLVAALNDAGAKRAETYGPVPVPLASGIAAGGSPISLDARRMRFQRTSRRADSQSGRSNTSSATGQESGATSPSAVATALSDANPAR</sequence>
<organism evidence="6 7">
    <name type="scientific">Rhodotorula taiwanensis</name>
    <dbReference type="NCBI Taxonomy" id="741276"/>
    <lineage>
        <taxon>Eukaryota</taxon>
        <taxon>Fungi</taxon>
        <taxon>Dikarya</taxon>
        <taxon>Basidiomycota</taxon>
        <taxon>Pucciniomycotina</taxon>
        <taxon>Microbotryomycetes</taxon>
        <taxon>Sporidiobolales</taxon>
        <taxon>Sporidiobolaceae</taxon>
        <taxon>Rhodotorula</taxon>
    </lineage>
</organism>
<protein>
    <recommendedName>
        <fullName evidence="5">Response regulatory domain-containing protein</fullName>
    </recommendedName>
</protein>
<proteinExistence type="predicted"/>
<feature type="modified residue" description="4-aspartylphosphate" evidence="3">
    <location>
        <position position="2"/>
    </location>
</feature>
<evidence type="ECO:0000313" key="6">
    <source>
        <dbReference type="EMBL" id="POY74402.1"/>
    </source>
</evidence>
<comment type="caution">
    <text evidence="6">The sequence shown here is derived from an EMBL/GenBank/DDBJ whole genome shotgun (WGS) entry which is preliminary data.</text>
</comment>
<keyword evidence="7" id="KW-1185">Reference proteome</keyword>
<reference evidence="6 7" key="1">
    <citation type="journal article" date="2018" name="Front. Microbiol.">
        <title>Prospects for Fungal Bioremediation of Acidic Radioactive Waste Sites: Characterization and Genome Sequence of Rhodotorula taiwanensis MD1149.</title>
        <authorList>
            <person name="Tkavc R."/>
            <person name="Matrosova V.Y."/>
            <person name="Grichenko O.E."/>
            <person name="Gostincar C."/>
            <person name="Volpe R.P."/>
            <person name="Klimenkova P."/>
            <person name="Gaidamakova E.K."/>
            <person name="Zhou C.E."/>
            <person name="Stewart B.J."/>
            <person name="Lyman M.G."/>
            <person name="Malfatti S.A."/>
            <person name="Rubinfeld B."/>
            <person name="Courtot M."/>
            <person name="Singh J."/>
            <person name="Dalgard C.L."/>
            <person name="Hamilton T."/>
            <person name="Frey K.G."/>
            <person name="Gunde-Cimerman N."/>
            <person name="Dugan L."/>
            <person name="Daly M.J."/>
        </authorList>
    </citation>
    <scope>NUCLEOTIDE SEQUENCE [LARGE SCALE GENOMIC DNA]</scope>
    <source>
        <strain evidence="6 7">MD1149</strain>
    </source>
</reference>
<dbReference type="PANTHER" id="PTHR45339:SF1">
    <property type="entry name" value="HYBRID SIGNAL TRANSDUCTION HISTIDINE KINASE J"/>
    <property type="match status" value="1"/>
</dbReference>
<dbReference type="PROSITE" id="PS50110">
    <property type="entry name" value="RESPONSE_REGULATORY"/>
    <property type="match status" value="1"/>
</dbReference>
<evidence type="ECO:0000256" key="3">
    <source>
        <dbReference type="PROSITE-ProRule" id="PRU00169"/>
    </source>
</evidence>
<dbReference type="AlphaFoldDB" id="A0A2S5BCB7"/>
<dbReference type="CDD" id="cd17546">
    <property type="entry name" value="REC_hyHK_CKI1_RcsC-like"/>
    <property type="match status" value="1"/>
</dbReference>
<evidence type="ECO:0000256" key="1">
    <source>
        <dbReference type="ARBA" id="ARBA00022553"/>
    </source>
</evidence>
<keyword evidence="2" id="KW-0902">Two-component regulatory system</keyword>
<feature type="compositionally biased region" description="Polar residues" evidence="4">
    <location>
        <begin position="114"/>
        <end position="136"/>
    </location>
</feature>
<dbReference type="Proteomes" id="UP000237144">
    <property type="component" value="Unassembled WGS sequence"/>
</dbReference>
<dbReference type="InterPro" id="IPR011006">
    <property type="entry name" value="CheY-like_superfamily"/>
</dbReference>
<evidence type="ECO:0000256" key="4">
    <source>
        <dbReference type="SAM" id="MobiDB-lite"/>
    </source>
</evidence>
<name>A0A2S5BCB7_9BASI</name>
<dbReference type="STRING" id="741276.A0A2S5BCB7"/>
<dbReference type="PANTHER" id="PTHR45339">
    <property type="entry name" value="HYBRID SIGNAL TRANSDUCTION HISTIDINE KINASE J"/>
    <property type="match status" value="1"/>
</dbReference>
<dbReference type="InterPro" id="IPR001789">
    <property type="entry name" value="Sig_transdc_resp-reg_receiver"/>
</dbReference>
<evidence type="ECO:0000313" key="7">
    <source>
        <dbReference type="Proteomes" id="UP000237144"/>
    </source>
</evidence>
<dbReference type="OrthoDB" id="10266508at2759"/>
<dbReference type="Gene3D" id="3.40.50.2300">
    <property type="match status" value="1"/>
</dbReference>
<dbReference type="GO" id="GO:0000160">
    <property type="term" value="P:phosphorelay signal transduction system"/>
    <property type="evidence" value="ECO:0007669"/>
    <property type="project" value="UniProtKB-KW"/>
</dbReference>
<accession>A0A2S5BCB7</accession>
<dbReference type="EMBL" id="PJQD01000025">
    <property type="protein sequence ID" value="POY74402.1"/>
    <property type="molecule type" value="Genomic_DNA"/>
</dbReference>
<evidence type="ECO:0000256" key="2">
    <source>
        <dbReference type="ARBA" id="ARBA00023012"/>
    </source>
</evidence>
<feature type="domain" description="Response regulatory" evidence="5">
    <location>
        <begin position="1"/>
        <end position="71"/>
    </location>
</feature>
<gene>
    <name evidence="6" type="ORF">BMF94_2596</name>
</gene>